<dbReference type="RefSeq" id="WP_251836616.1">
    <property type="nucleotide sequence ID" value="NZ_JACSQG010000005.1"/>
</dbReference>
<organism evidence="2 3">
    <name type="scientific">Serpens gallinarum</name>
    <dbReference type="NCBI Taxonomy" id="2763075"/>
    <lineage>
        <taxon>Bacteria</taxon>
        <taxon>Pseudomonadati</taxon>
        <taxon>Pseudomonadota</taxon>
        <taxon>Gammaproteobacteria</taxon>
        <taxon>Pseudomonadales</taxon>
        <taxon>Pseudomonadaceae</taxon>
        <taxon>Pseudomonas</taxon>
    </lineage>
</organism>
<sequence>MSKGLIRTGWVLLVALLVYSLIGFLILPGIALRIANQQLAQYATVPATLERLEFNPFTLTLDLHNLRLGEAEAPQAAFEALHVDLEWDSLWQRTLHLADVRLLRPHSEILFAKDGSLNLAQLFELPTSEAPEPAETEPSEPFPLRIDRLLLERGLVHFQDQRPSEPIDFVYDPLDFELHNLATRVDGDADASLSASGPDGGNIAWQGRFDLSPFTSEGRFQVTDLTLKTFWPYVQDMLPLHLQQGALNLHSDYRLDLSETTQLQLSNARVQLAPFAIDGPDGQPLLRLEDLDAQQVSLDLAEQRVVIGQLRSTQLEAWASREADGQINWQTLLAGDETPTRDDAADSESGKSWQVLLQDGQLRGYRVHLTDRVPEQDVELLVGPLDVDVQQLDSLGQSPFQLRLDTGLGEQGRLHAEGEVQLSPVSARLKVNTQDIDLRLAQAYLSPFVRLELRSGQLASELDVRLDSIEPLAMQITGNAEVDQLHTLDTLKERDFVKWQRLQLQGLDYRHDDSLNIASIDLNEPYARFIIYEDLTTNVAELIVEQPADPAATPASDTDAPPLGIQIGAIVIHSGSANFADFSLQPNFATAIQELNGTVGTLDNRAQQPAAVNITGKVDRYAPVSITGRLTPFDPLHSLDIATSFKNVELTTLTPYSGKFAGYRIRKGRLNLDLHYRIEQGRLNAENHMLLENLQLGERVDSPSAVDLPVRLAVALLKDTQGNIDIALPIQGDLNNPEFSVMPIIWQTLRNLVLRAVQAPFKFIAGLVSGGDDDDLSQISFAAGSSELDSRARQRLDALAAALKQRPALRLEIEGSSAAASDGPLLAERRLQREYQDLLYKSLQRRGKSVPDDPTQLEVDEDTQSALLGAIYRSRLQRQPPAEWQELDDQERAERMRQEVLASWADNPAQLRRLSQQRAASIKDYLVDQGGLEDRRVYLLDTVVGEAQETGEVATLMHLDSE</sequence>
<evidence type="ECO:0000313" key="3">
    <source>
        <dbReference type="Proteomes" id="UP000611945"/>
    </source>
</evidence>
<keyword evidence="1" id="KW-0812">Transmembrane</keyword>
<dbReference type="Pfam" id="PF05359">
    <property type="entry name" value="DUF748"/>
    <property type="match status" value="1"/>
</dbReference>
<dbReference type="InterPro" id="IPR008023">
    <property type="entry name" value="DUF748"/>
</dbReference>
<dbReference type="PANTHER" id="PTHR30441">
    <property type="entry name" value="DUF748 DOMAIN-CONTAINING PROTEIN"/>
    <property type="match status" value="1"/>
</dbReference>
<keyword evidence="1" id="KW-1133">Transmembrane helix</keyword>
<name>A0ABR8TPZ6_9PSED</name>
<proteinExistence type="predicted"/>
<accession>A0ABR8TPZ6</accession>
<gene>
    <name evidence="2" type="ORF">H9642_11655</name>
</gene>
<keyword evidence="1" id="KW-0472">Membrane</keyword>
<protein>
    <submittedName>
        <fullName evidence="2">DUF748 domain-containing protein</fullName>
    </submittedName>
</protein>
<feature type="transmembrane region" description="Helical" evidence="1">
    <location>
        <begin position="12"/>
        <end position="32"/>
    </location>
</feature>
<dbReference type="InterPro" id="IPR052894">
    <property type="entry name" value="AsmA-related"/>
</dbReference>
<comment type="caution">
    <text evidence="2">The sequence shown here is derived from an EMBL/GenBank/DDBJ whole genome shotgun (WGS) entry which is preliminary data.</text>
</comment>
<keyword evidence="3" id="KW-1185">Reference proteome</keyword>
<evidence type="ECO:0000256" key="1">
    <source>
        <dbReference type="SAM" id="Phobius"/>
    </source>
</evidence>
<dbReference type="InterPro" id="IPR036737">
    <property type="entry name" value="OmpA-like_sf"/>
</dbReference>
<evidence type="ECO:0000313" key="2">
    <source>
        <dbReference type="EMBL" id="MBD7977842.1"/>
    </source>
</evidence>
<dbReference type="PANTHER" id="PTHR30441:SF8">
    <property type="entry name" value="DUF748 DOMAIN-CONTAINING PROTEIN"/>
    <property type="match status" value="1"/>
</dbReference>
<dbReference type="Gene3D" id="3.30.1330.60">
    <property type="entry name" value="OmpA-like domain"/>
    <property type="match status" value="1"/>
</dbReference>
<dbReference type="EMBL" id="JACSQG010000005">
    <property type="protein sequence ID" value="MBD7977842.1"/>
    <property type="molecule type" value="Genomic_DNA"/>
</dbReference>
<reference evidence="2 3" key="1">
    <citation type="submission" date="2020-08" db="EMBL/GenBank/DDBJ databases">
        <title>A Genomic Blueprint of the Chicken Gut Microbiome.</title>
        <authorList>
            <person name="Gilroy R."/>
            <person name="Ravi A."/>
            <person name="Getino M."/>
            <person name="Pursley I."/>
            <person name="Horton D.L."/>
            <person name="Alikhan N.-F."/>
            <person name="Baker D."/>
            <person name="Gharbi K."/>
            <person name="Hall N."/>
            <person name="Watson M."/>
            <person name="Adriaenssens E.M."/>
            <person name="Foster-Nyarko E."/>
            <person name="Jarju S."/>
            <person name="Secka A."/>
            <person name="Antonio M."/>
            <person name="Oren A."/>
            <person name="Chaudhuri R."/>
            <person name="La Ragione R.M."/>
            <person name="Hildebrand F."/>
            <person name="Pallen M.J."/>
        </authorList>
    </citation>
    <scope>NUCLEOTIDE SEQUENCE [LARGE SCALE GENOMIC DNA]</scope>
    <source>
        <strain evidence="2 3">Sa2CUA2</strain>
    </source>
</reference>
<dbReference type="Proteomes" id="UP000611945">
    <property type="component" value="Unassembled WGS sequence"/>
</dbReference>